<evidence type="ECO:0000313" key="1">
    <source>
        <dbReference type="EMBL" id="KAL2839597.1"/>
    </source>
</evidence>
<dbReference type="EMBL" id="JBFXLU010000131">
    <property type="protein sequence ID" value="KAL2839597.1"/>
    <property type="molecule type" value="Genomic_DNA"/>
</dbReference>
<comment type="caution">
    <text evidence="1">The sequence shown here is derived from an EMBL/GenBank/DDBJ whole genome shotgun (WGS) entry which is preliminary data.</text>
</comment>
<accession>A0ABR4JIM1</accession>
<proteinExistence type="predicted"/>
<dbReference type="Proteomes" id="UP001610446">
    <property type="component" value="Unassembled WGS sequence"/>
</dbReference>
<gene>
    <name evidence="1" type="ORF">BJY01DRAFT_27505</name>
</gene>
<protein>
    <submittedName>
        <fullName evidence="1">Uncharacterized protein</fullName>
    </submittedName>
</protein>
<evidence type="ECO:0000313" key="2">
    <source>
        <dbReference type="Proteomes" id="UP001610446"/>
    </source>
</evidence>
<organism evidence="1 2">
    <name type="scientific">Aspergillus pseudoustus</name>
    <dbReference type="NCBI Taxonomy" id="1810923"/>
    <lineage>
        <taxon>Eukaryota</taxon>
        <taxon>Fungi</taxon>
        <taxon>Dikarya</taxon>
        <taxon>Ascomycota</taxon>
        <taxon>Pezizomycotina</taxon>
        <taxon>Eurotiomycetes</taxon>
        <taxon>Eurotiomycetidae</taxon>
        <taxon>Eurotiales</taxon>
        <taxon>Aspergillaceae</taxon>
        <taxon>Aspergillus</taxon>
        <taxon>Aspergillus subgen. Nidulantes</taxon>
    </lineage>
</organism>
<reference evidence="1 2" key="1">
    <citation type="submission" date="2024-07" db="EMBL/GenBank/DDBJ databases">
        <title>Section-level genome sequencing and comparative genomics of Aspergillus sections Usti and Cavernicolus.</title>
        <authorList>
            <consortium name="Lawrence Berkeley National Laboratory"/>
            <person name="Nybo J.L."/>
            <person name="Vesth T.C."/>
            <person name="Theobald S."/>
            <person name="Frisvad J.C."/>
            <person name="Larsen T.O."/>
            <person name="Kjaerboelling I."/>
            <person name="Rothschild-Mancinelli K."/>
            <person name="Lyhne E.K."/>
            <person name="Kogle M.E."/>
            <person name="Barry K."/>
            <person name="Clum A."/>
            <person name="Na H."/>
            <person name="Ledsgaard L."/>
            <person name="Lin J."/>
            <person name="Lipzen A."/>
            <person name="Kuo A."/>
            <person name="Riley R."/>
            <person name="Mondo S."/>
            <person name="Labutti K."/>
            <person name="Haridas S."/>
            <person name="Pangalinan J."/>
            <person name="Salamov A.A."/>
            <person name="Simmons B.A."/>
            <person name="Magnuson J.K."/>
            <person name="Chen J."/>
            <person name="Drula E."/>
            <person name="Henrissat B."/>
            <person name="Wiebenga A."/>
            <person name="Lubbers R.J."/>
            <person name="Gomes A.C."/>
            <person name="Makela M.R."/>
            <person name="Stajich J."/>
            <person name="Grigoriev I.V."/>
            <person name="Mortensen U.H."/>
            <person name="De Vries R.P."/>
            <person name="Baker S.E."/>
            <person name="Andersen M.R."/>
        </authorList>
    </citation>
    <scope>NUCLEOTIDE SEQUENCE [LARGE SCALE GENOMIC DNA]</scope>
    <source>
        <strain evidence="1 2">CBS 123904</strain>
    </source>
</reference>
<sequence length="81" mass="9116">MMNERRGKERRKGLEPICSYRSSLPSCLDLVFCPPGLWLAAVATPPGSTEIPQELLRPELPKVKAQNQRVKKKVCTDELPI</sequence>
<name>A0ABR4JIM1_9EURO</name>
<keyword evidence="2" id="KW-1185">Reference proteome</keyword>